<organism evidence="2 3">
    <name type="scientific">Pleurodeles waltl</name>
    <name type="common">Iberian ribbed newt</name>
    <dbReference type="NCBI Taxonomy" id="8319"/>
    <lineage>
        <taxon>Eukaryota</taxon>
        <taxon>Metazoa</taxon>
        <taxon>Chordata</taxon>
        <taxon>Craniata</taxon>
        <taxon>Vertebrata</taxon>
        <taxon>Euteleostomi</taxon>
        <taxon>Amphibia</taxon>
        <taxon>Batrachia</taxon>
        <taxon>Caudata</taxon>
        <taxon>Salamandroidea</taxon>
        <taxon>Salamandridae</taxon>
        <taxon>Pleurodelinae</taxon>
        <taxon>Pleurodeles</taxon>
    </lineage>
</organism>
<protein>
    <submittedName>
        <fullName evidence="2">Uncharacterized protein</fullName>
    </submittedName>
</protein>
<evidence type="ECO:0000313" key="3">
    <source>
        <dbReference type="Proteomes" id="UP001066276"/>
    </source>
</evidence>
<sequence length="107" mass="11626">MEACRVGAATARACSRYWPATDRSAAGKRPGVRWPPLSEGLPLPGDPTLKHWAAREEKRSKAGHGECVSSWREMLAQLNGLLRCLDDRCTNLRASGGDPGVANGRVW</sequence>
<feature type="region of interest" description="Disordered" evidence="1">
    <location>
        <begin position="23"/>
        <end position="42"/>
    </location>
</feature>
<keyword evidence="3" id="KW-1185">Reference proteome</keyword>
<dbReference type="AlphaFoldDB" id="A0AAV7UA58"/>
<accession>A0AAV7UA58</accession>
<evidence type="ECO:0000313" key="2">
    <source>
        <dbReference type="EMBL" id="KAJ1185780.1"/>
    </source>
</evidence>
<proteinExistence type="predicted"/>
<name>A0AAV7UA58_PLEWA</name>
<comment type="caution">
    <text evidence="2">The sequence shown here is derived from an EMBL/GenBank/DDBJ whole genome shotgun (WGS) entry which is preliminary data.</text>
</comment>
<evidence type="ECO:0000256" key="1">
    <source>
        <dbReference type="SAM" id="MobiDB-lite"/>
    </source>
</evidence>
<dbReference type="Proteomes" id="UP001066276">
    <property type="component" value="Chromosome 3_1"/>
</dbReference>
<gene>
    <name evidence="2" type="ORF">NDU88_002567</name>
</gene>
<reference evidence="2" key="1">
    <citation type="journal article" date="2022" name="bioRxiv">
        <title>Sequencing and chromosome-scale assembly of the giantPleurodeles waltlgenome.</title>
        <authorList>
            <person name="Brown T."/>
            <person name="Elewa A."/>
            <person name="Iarovenko S."/>
            <person name="Subramanian E."/>
            <person name="Araus A.J."/>
            <person name="Petzold A."/>
            <person name="Susuki M."/>
            <person name="Suzuki K.-i.T."/>
            <person name="Hayashi T."/>
            <person name="Toyoda A."/>
            <person name="Oliveira C."/>
            <person name="Osipova E."/>
            <person name="Leigh N.D."/>
            <person name="Simon A."/>
            <person name="Yun M.H."/>
        </authorList>
    </citation>
    <scope>NUCLEOTIDE SEQUENCE</scope>
    <source>
        <strain evidence="2">20211129_DDA</strain>
        <tissue evidence="2">Liver</tissue>
    </source>
</reference>
<dbReference type="EMBL" id="JANPWB010000005">
    <property type="protein sequence ID" value="KAJ1185780.1"/>
    <property type="molecule type" value="Genomic_DNA"/>
</dbReference>